<organism evidence="2 3">
    <name type="scientific">Pseudobutyrivibrio xylanivorans DSM 14809</name>
    <dbReference type="NCBI Taxonomy" id="1123012"/>
    <lineage>
        <taxon>Bacteria</taxon>
        <taxon>Bacillati</taxon>
        <taxon>Bacillota</taxon>
        <taxon>Clostridia</taxon>
        <taxon>Lachnospirales</taxon>
        <taxon>Lachnospiraceae</taxon>
        <taxon>Pseudobutyrivibrio</taxon>
    </lineage>
</organism>
<reference evidence="2 3" key="1">
    <citation type="submission" date="2016-11" db="EMBL/GenBank/DDBJ databases">
        <authorList>
            <person name="Jaros S."/>
            <person name="Januszkiewicz K."/>
            <person name="Wedrychowicz H."/>
        </authorList>
    </citation>
    <scope>NUCLEOTIDE SEQUENCE [LARGE SCALE GENOMIC DNA]</scope>
    <source>
        <strain evidence="2 3">DSM 14809</strain>
    </source>
</reference>
<accession>A0A1M6AA91</accession>
<dbReference type="RefSeq" id="WP_242939556.1">
    <property type="nucleotide sequence ID" value="NZ_FQYQ01000001.1"/>
</dbReference>
<dbReference type="PROSITE" id="PS51257">
    <property type="entry name" value="PROKAR_LIPOPROTEIN"/>
    <property type="match status" value="1"/>
</dbReference>
<name>A0A1M6AA91_PSEXY</name>
<protein>
    <submittedName>
        <fullName evidence="2">D-alanyl-D-alanine carboxypeptidase</fullName>
    </submittedName>
</protein>
<gene>
    <name evidence="2" type="ORF">SAMN02745725_00167</name>
</gene>
<proteinExistence type="predicted"/>
<keyword evidence="2" id="KW-0645">Protease</keyword>
<dbReference type="Gene3D" id="3.30.1380.10">
    <property type="match status" value="1"/>
</dbReference>
<dbReference type="SUPFAM" id="SSF55166">
    <property type="entry name" value="Hedgehog/DD-peptidase"/>
    <property type="match status" value="1"/>
</dbReference>
<dbReference type="InterPro" id="IPR039561">
    <property type="entry name" value="Peptidase_M15C"/>
</dbReference>
<evidence type="ECO:0000313" key="3">
    <source>
        <dbReference type="Proteomes" id="UP000184185"/>
    </source>
</evidence>
<sequence length="255" mass="29361">MHKMICALMLALGLFLTGCGSQKVEEEPVEVEEPVAKVEAKEVRQEEMKKETVEDFYSLEFDENSDIFARIKGKSYKDNCTVPVSDLRYLHVKHIGFDGEVHDGEIICNKFIADDLLEIFEALYEAEYPIEKIRLVDEYNADDESSMADNNSSSFNFRFISYTTKISKHGYGLAMDINTLYNPYVKTVNGQLSVEPANAKAYVDRTQDFPYKIDENDLAYKLFTEHGFEWGGAWKKSKDYQHFEVPDSVVKKLYN</sequence>
<keyword evidence="2" id="KW-0121">Carboxypeptidase</keyword>
<evidence type="ECO:0000259" key="1">
    <source>
        <dbReference type="Pfam" id="PF13539"/>
    </source>
</evidence>
<dbReference type="STRING" id="185007.SAMN02910350_00563"/>
<dbReference type="Proteomes" id="UP000184185">
    <property type="component" value="Unassembled WGS sequence"/>
</dbReference>
<dbReference type="InterPro" id="IPR009045">
    <property type="entry name" value="Zn_M74/Hedgehog-like"/>
</dbReference>
<feature type="domain" description="Peptidase M15C" evidence="1">
    <location>
        <begin position="163"/>
        <end position="245"/>
    </location>
</feature>
<dbReference type="AlphaFoldDB" id="A0A1M6AA91"/>
<dbReference type="GO" id="GO:0004180">
    <property type="term" value="F:carboxypeptidase activity"/>
    <property type="evidence" value="ECO:0007669"/>
    <property type="project" value="UniProtKB-KW"/>
</dbReference>
<keyword evidence="3" id="KW-1185">Reference proteome</keyword>
<keyword evidence="2" id="KW-0378">Hydrolase</keyword>
<evidence type="ECO:0000313" key="2">
    <source>
        <dbReference type="EMBL" id="SHI33444.1"/>
    </source>
</evidence>
<dbReference type="EMBL" id="FQYQ01000001">
    <property type="protein sequence ID" value="SHI33444.1"/>
    <property type="molecule type" value="Genomic_DNA"/>
</dbReference>
<dbReference type="Pfam" id="PF13539">
    <property type="entry name" value="Peptidase_M15_4"/>
    <property type="match status" value="1"/>
</dbReference>